<evidence type="ECO:0000259" key="2">
    <source>
        <dbReference type="Pfam" id="PF11827"/>
    </source>
</evidence>
<feature type="region of interest" description="Disordered" evidence="1">
    <location>
        <begin position="443"/>
        <end position="466"/>
    </location>
</feature>
<dbReference type="GO" id="GO:0046872">
    <property type="term" value="F:metal ion binding"/>
    <property type="evidence" value="ECO:0007669"/>
    <property type="project" value="InterPro"/>
</dbReference>
<evidence type="ECO:0000259" key="3">
    <source>
        <dbReference type="Pfam" id="PF19335"/>
    </source>
</evidence>
<dbReference type="Pfam" id="PF11827">
    <property type="entry name" value="DUF3347"/>
    <property type="match status" value="1"/>
</dbReference>
<organism evidence="4 5">
    <name type="scientific">Candidatus Scalindua brodae</name>
    <dbReference type="NCBI Taxonomy" id="237368"/>
    <lineage>
        <taxon>Bacteria</taxon>
        <taxon>Pseudomonadati</taxon>
        <taxon>Planctomycetota</taxon>
        <taxon>Candidatus Brocadiia</taxon>
        <taxon>Candidatus Brocadiales</taxon>
        <taxon>Candidatus Scalinduaceae</taxon>
        <taxon>Candidatus Scalindua</taxon>
    </lineage>
</organism>
<dbReference type="Proteomes" id="UP000030652">
    <property type="component" value="Unassembled WGS sequence"/>
</dbReference>
<protein>
    <submittedName>
        <fullName evidence="4">Uncharacterized protein</fullName>
    </submittedName>
</protein>
<evidence type="ECO:0000313" key="4">
    <source>
        <dbReference type="EMBL" id="KHE92690.1"/>
    </source>
</evidence>
<feature type="domain" description="Heavy metal binding" evidence="3">
    <location>
        <begin position="23"/>
        <end position="48"/>
    </location>
</feature>
<dbReference type="EMBL" id="JRYO01000102">
    <property type="protein sequence ID" value="KHE92690.1"/>
    <property type="molecule type" value="Genomic_DNA"/>
</dbReference>
<feature type="compositionally biased region" description="Basic and acidic residues" evidence="1">
    <location>
        <begin position="455"/>
        <end position="466"/>
    </location>
</feature>
<dbReference type="Gene3D" id="2.40.420.20">
    <property type="match status" value="1"/>
</dbReference>
<proteinExistence type="predicted"/>
<dbReference type="InterPro" id="IPR021782">
    <property type="entry name" value="DUF3347"/>
</dbReference>
<feature type="domain" description="DUF3347" evidence="2">
    <location>
        <begin position="303"/>
        <end position="390"/>
    </location>
</feature>
<dbReference type="PATRIC" id="fig|237368.3.peg.1691"/>
<feature type="region of interest" description="Disordered" evidence="1">
    <location>
        <begin position="142"/>
        <end position="173"/>
    </location>
</feature>
<gene>
    <name evidence="4" type="ORF">SCABRO_01550</name>
</gene>
<dbReference type="Pfam" id="PF19335">
    <property type="entry name" value="HMBD"/>
    <property type="match status" value="1"/>
</dbReference>
<evidence type="ECO:0000313" key="5">
    <source>
        <dbReference type="Proteomes" id="UP000030652"/>
    </source>
</evidence>
<reference evidence="4 5" key="1">
    <citation type="submission" date="2014-10" db="EMBL/GenBank/DDBJ databases">
        <title>Draft genome of anammox bacterium scalindua brodae, obtained using differential coverage binning of sequence data from two enrichment reactors.</title>
        <authorList>
            <person name="Speth D.R."/>
            <person name="Russ L."/>
            <person name="Kartal B."/>
            <person name="Op den Camp H.J."/>
            <person name="Dutilh B.E."/>
            <person name="Jetten M.S."/>
        </authorList>
    </citation>
    <scope>NUCLEOTIDE SEQUENCE [LARGE SCALE GENOMIC DNA]</scope>
    <source>
        <strain evidence="4">RU1</strain>
    </source>
</reference>
<comment type="caution">
    <text evidence="4">The sequence shown here is derived from an EMBL/GenBank/DDBJ whole genome shotgun (WGS) entry which is preliminary data.</text>
</comment>
<dbReference type="AlphaFoldDB" id="A0A0B0EPU2"/>
<evidence type="ECO:0000256" key="1">
    <source>
        <dbReference type="SAM" id="MobiDB-lite"/>
    </source>
</evidence>
<dbReference type="InterPro" id="IPR045800">
    <property type="entry name" value="HMBD"/>
</dbReference>
<name>A0A0B0EPU2_9BACT</name>
<sequence length="466" mass="51353">MHGIVRTQISTGGRVIDPHLVGKWISPMHPEIVKDSPGECDVCGMPLVRAESLGYIAVDSDDESKPLVIPVSAALVTGTRAIVYVELSGADQPTFEGREIVLGPRAGDYYLVRSGLKEGEIVVTNGNFKIDSAVQIQAKPSMMTPEGGGGGGHHHGGGEKPTKAGQGEMMTPSGVPSEFQAQLQTLESAYKEVAKAVKLEDIDLFREEIHAFGKALSRVDETLLSGYLQMLWNELSMLLNNDVVEGRYAKKFTEIEHLFNVLTKNMRRVRDKFGVSDDVQKPRQSQHLEVPADFHLQLVKLWDAYLSLQKALSGDDFSLARQAITLFQTSLSSVDAKPLAEDAHEVWKKEYTNLVQIVTSMKEADELKLIREGFSLLSDELMVLVKTFGPAGFGTVYHLHCPMVFDGRGAIWLQEDKQVRNPYFGQAMLKCADRVELISSLSAPDAHAGTQPGGKAEEHKEEHHHE</sequence>
<accession>A0A0B0EPU2</accession>
<dbReference type="eggNOG" id="COG0845">
    <property type="taxonomic scope" value="Bacteria"/>
</dbReference>